<accession>A0A9X3SCR5</accession>
<comment type="caution">
    <text evidence="1">The sequence shown here is derived from an EMBL/GenBank/DDBJ whole genome shotgun (WGS) entry which is preliminary data.</text>
</comment>
<sequence length="114" mass="12439">MSVEASGKNMKVVCDAKEHHDKTCRWKGKATEVHMAFFDIERLGWEEGDVICGLIVVADGTVTSGRLRVTCDAEPDGGGRKEEEEVEEVVDAVATRELQPVGPGYGSSNTWHCC</sequence>
<name>A0A9X3SCR5_9ACTN</name>
<dbReference type="RefSeq" id="WP_270023264.1">
    <property type="nucleotide sequence ID" value="NZ_JAPDDP010000002.1"/>
</dbReference>
<evidence type="ECO:0000313" key="1">
    <source>
        <dbReference type="EMBL" id="MDA0178997.1"/>
    </source>
</evidence>
<gene>
    <name evidence="1" type="ORF">OJ997_01725</name>
</gene>
<dbReference type="AlphaFoldDB" id="A0A9X3SCR5"/>
<keyword evidence="2" id="KW-1185">Reference proteome</keyword>
<dbReference type="Proteomes" id="UP001147653">
    <property type="component" value="Unassembled WGS sequence"/>
</dbReference>
<reference evidence="1" key="1">
    <citation type="submission" date="2022-10" db="EMBL/GenBank/DDBJ databases">
        <title>The WGS of Solirubrobacter phytolaccae KCTC 29190.</title>
        <authorList>
            <person name="Jiang Z."/>
        </authorList>
    </citation>
    <scope>NUCLEOTIDE SEQUENCE</scope>
    <source>
        <strain evidence="1">KCTC 29190</strain>
    </source>
</reference>
<dbReference type="EMBL" id="JAPDDP010000002">
    <property type="protein sequence ID" value="MDA0178997.1"/>
    <property type="molecule type" value="Genomic_DNA"/>
</dbReference>
<organism evidence="1 2">
    <name type="scientific">Solirubrobacter phytolaccae</name>
    <dbReference type="NCBI Taxonomy" id="1404360"/>
    <lineage>
        <taxon>Bacteria</taxon>
        <taxon>Bacillati</taxon>
        <taxon>Actinomycetota</taxon>
        <taxon>Thermoleophilia</taxon>
        <taxon>Solirubrobacterales</taxon>
        <taxon>Solirubrobacteraceae</taxon>
        <taxon>Solirubrobacter</taxon>
    </lineage>
</organism>
<proteinExistence type="predicted"/>
<protein>
    <submittedName>
        <fullName evidence="1">Uncharacterized protein</fullName>
    </submittedName>
</protein>
<evidence type="ECO:0000313" key="2">
    <source>
        <dbReference type="Proteomes" id="UP001147653"/>
    </source>
</evidence>